<protein>
    <submittedName>
        <fullName evidence="2">3-oxoadipate enol-lactonase</fullName>
    </submittedName>
</protein>
<dbReference type="SUPFAM" id="SSF53474">
    <property type="entry name" value="alpha/beta-Hydrolases"/>
    <property type="match status" value="1"/>
</dbReference>
<accession>A0ABN3XSU7</accession>
<dbReference type="PANTHER" id="PTHR43194">
    <property type="entry name" value="HYDROLASE ALPHA/BETA FOLD FAMILY"/>
    <property type="match status" value="1"/>
</dbReference>
<dbReference type="Gene3D" id="3.40.50.1820">
    <property type="entry name" value="alpha/beta hydrolase"/>
    <property type="match status" value="1"/>
</dbReference>
<name>A0ABN3XSU7_9ACTN</name>
<sequence length="227" mass="24917">MTDHRAVDVNGIRLAYRVSGAVDAPPLVLLHALGKTAADWDGVVAAFEPHWRVHALDLRGHGDSAWPGDYSLELMRDDVLGFLDALALDRVTLVGHSLGGFVAYLLAEDHPERVERLVLEDVSAPLPRERTVPVRPDGALPFDWAMVLAVKKQIDDPDPVWLDRLGRITSPTLIVAGGSLSHVPQDLIAEMARRIPDARVVTVEAGHLVHDVRPREFTDAVLAFLRP</sequence>
<evidence type="ECO:0000259" key="1">
    <source>
        <dbReference type="Pfam" id="PF00561"/>
    </source>
</evidence>
<dbReference type="InterPro" id="IPR050228">
    <property type="entry name" value="Carboxylesterase_BioH"/>
</dbReference>
<evidence type="ECO:0000313" key="3">
    <source>
        <dbReference type="Proteomes" id="UP001499930"/>
    </source>
</evidence>
<dbReference type="Pfam" id="PF00561">
    <property type="entry name" value="Abhydrolase_1"/>
    <property type="match status" value="1"/>
</dbReference>
<organism evidence="2 3">
    <name type="scientific">Streptosporangium longisporum</name>
    <dbReference type="NCBI Taxonomy" id="46187"/>
    <lineage>
        <taxon>Bacteria</taxon>
        <taxon>Bacillati</taxon>
        <taxon>Actinomycetota</taxon>
        <taxon>Actinomycetes</taxon>
        <taxon>Streptosporangiales</taxon>
        <taxon>Streptosporangiaceae</taxon>
        <taxon>Streptosporangium</taxon>
    </lineage>
</organism>
<evidence type="ECO:0000313" key="2">
    <source>
        <dbReference type="EMBL" id="GAA2993667.1"/>
    </source>
</evidence>
<dbReference type="PANTHER" id="PTHR43194:SF2">
    <property type="entry name" value="PEROXISOMAL MEMBRANE PROTEIN LPX1"/>
    <property type="match status" value="1"/>
</dbReference>
<gene>
    <name evidence="2" type="primary">pcaD_1</name>
    <name evidence="2" type="ORF">GCM10017559_12490</name>
</gene>
<keyword evidence="3" id="KW-1185">Reference proteome</keyword>
<dbReference type="Proteomes" id="UP001499930">
    <property type="component" value="Unassembled WGS sequence"/>
</dbReference>
<dbReference type="InterPro" id="IPR000073">
    <property type="entry name" value="AB_hydrolase_1"/>
</dbReference>
<reference evidence="2 3" key="1">
    <citation type="journal article" date="2019" name="Int. J. Syst. Evol. Microbiol.">
        <title>The Global Catalogue of Microorganisms (GCM) 10K type strain sequencing project: providing services to taxonomists for standard genome sequencing and annotation.</title>
        <authorList>
            <consortium name="The Broad Institute Genomics Platform"/>
            <consortium name="The Broad Institute Genome Sequencing Center for Infectious Disease"/>
            <person name="Wu L."/>
            <person name="Ma J."/>
        </authorList>
    </citation>
    <scope>NUCLEOTIDE SEQUENCE [LARGE SCALE GENOMIC DNA]</scope>
    <source>
        <strain evidence="2 3">JCM 3106</strain>
    </source>
</reference>
<feature type="domain" description="AB hydrolase-1" evidence="1">
    <location>
        <begin position="25"/>
        <end position="122"/>
    </location>
</feature>
<dbReference type="InterPro" id="IPR029058">
    <property type="entry name" value="AB_hydrolase_fold"/>
</dbReference>
<comment type="caution">
    <text evidence="2">The sequence shown here is derived from an EMBL/GenBank/DDBJ whole genome shotgun (WGS) entry which is preliminary data.</text>
</comment>
<proteinExistence type="predicted"/>
<dbReference type="PRINTS" id="PR00111">
    <property type="entry name" value="ABHYDROLASE"/>
</dbReference>
<dbReference type="RefSeq" id="WP_344889638.1">
    <property type="nucleotide sequence ID" value="NZ_BAAAWD010000006.1"/>
</dbReference>
<dbReference type="EMBL" id="BAAAWD010000006">
    <property type="protein sequence ID" value="GAA2993667.1"/>
    <property type="molecule type" value="Genomic_DNA"/>
</dbReference>